<organism evidence="1 2">
    <name type="scientific">Streptomyces mobaraensis</name>
    <name type="common">Streptoverticillium mobaraense</name>
    <dbReference type="NCBI Taxonomy" id="35621"/>
    <lineage>
        <taxon>Bacteria</taxon>
        <taxon>Bacillati</taxon>
        <taxon>Actinomycetota</taxon>
        <taxon>Actinomycetes</taxon>
        <taxon>Kitasatosporales</taxon>
        <taxon>Streptomycetaceae</taxon>
        <taxon>Streptomyces</taxon>
    </lineage>
</organism>
<dbReference type="OrthoDB" id="3530191at2"/>
<accession>A0A5N5VY13</accession>
<proteinExistence type="predicted"/>
<protein>
    <submittedName>
        <fullName evidence="1">Uncharacterized protein</fullName>
    </submittedName>
</protein>
<comment type="caution">
    <text evidence="1">The sequence shown here is derived from an EMBL/GenBank/DDBJ whole genome shotgun (WGS) entry which is preliminary data.</text>
</comment>
<name>A0A5N5VY13_STRMB</name>
<gene>
    <name evidence="1" type="ORF">FRZ00_32695</name>
</gene>
<dbReference type="EMBL" id="VOKX01000130">
    <property type="protein sequence ID" value="KAB7833687.1"/>
    <property type="molecule type" value="Genomic_DNA"/>
</dbReference>
<keyword evidence="2" id="KW-1185">Reference proteome</keyword>
<sequence>MVTHPGSVPFEYAAGDVCAFPARAEFPVSDLTLRTWNDAEGRPRYAVESGALVLRATNLRTGKSVDRDVSGTAVMRYAPGRPGTFVMSGYGWATGFHGGDRPAHRWIVAQDHMSVFFTDEGGRNTRRLLALGGRYEDLCRTLA</sequence>
<evidence type="ECO:0000313" key="1">
    <source>
        <dbReference type="EMBL" id="KAB7833687.1"/>
    </source>
</evidence>
<dbReference type="RefSeq" id="WP_152266006.1">
    <property type="nucleotide sequence ID" value="NZ_VOKX01000130.1"/>
</dbReference>
<evidence type="ECO:0000313" key="2">
    <source>
        <dbReference type="Proteomes" id="UP000327000"/>
    </source>
</evidence>
<reference evidence="1 2" key="1">
    <citation type="journal article" date="2019" name="Microb. Cell Fact.">
        <title>Exploring novel herbicidin analogues by transcriptional regulator overexpression and MS/MS molecular networking.</title>
        <authorList>
            <person name="Shi Y."/>
            <person name="Gu R."/>
            <person name="Li Y."/>
            <person name="Wang X."/>
            <person name="Ren W."/>
            <person name="Li X."/>
            <person name="Wang L."/>
            <person name="Xie Y."/>
            <person name="Hong B."/>
        </authorList>
    </citation>
    <scope>NUCLEOTIDE SEQUENCE [LARGE SCALE GENOMIC DNA]</scope>
    <source>
        <strain evidence="1 2">US-43</strain>
    </source>
</reference>
<dbReference type="Proteomes" id="UP000327000">
    <property type="component" value="Unassembled WGS sequence"/>
</dbReference>
<dbReference type="AlphaFoldDB" id="A0A5N5VY13"/>